<feature type="transmembrane region" description="Helical" evidence="5">
    <location>
        <begin position="521"/>
        <end position="543"/>
    </location>
</feature>
<dbReference type="SUPFAM" id="SSF103473">
    <property type="entry name" value="MFS general substrate transporter"/>
    <property type="match status" value="1"/>
</dbReference>
<dbReference type="InterPro" id="IPR036259">
    <property type="entry name" value="MFS_trans_sf"/>
</dbReference>
<dbReference type="PANTHER" id="PTHR24064">
    <property type="entry name" value="SOLUTE CARRIER FAMILY 22 MEMBER"/>
    <property type="match status" value="1"/>
</dbReference>
<feature type="transmembrane region" description="Helical" evidence="5">
    <location>
        <begin position="402"/>
        <end position="423"/>
    </location>
</feature>
<dbReference type="Pfam" id="PF00083">
    <property type="entry name" value="Sugar_tr"/>
    <property type="match status" value="1"/>
</dbReference>
<evidence type="ECO:0000313" key="7">
    <source>
        <dbReference type="EMBL" id="KAK3096707.1"/>
    </source>
</evidence>
<dbReference type="GO" id="GO:0016020">
    <property type="term" value="C:membrane"/>
    <property type="evidence" value="ECO:0007669"/>
    <property type="project" value="UniProtKB-SubCell"/>
</dbReference>
<dbReference type="EMBL" id="VSWD01000007">
    <property type="protein sequence ID" value="KAK3096707.1"/>
    <property type="molecule type" value="Genomic_DNA"/>
</dbReference>
<comment type="caution">
    <text evidence="7">The sequence shown here is derived from an EMBL/GenBank/DDBJ whole genome shotgun (WGS) entry which is preliminary data.</text>
</comment>
<feature type="transmembrane region" description="Helical" evidence="5">
    <location>
        <begin position="495"/>
        <end position="515"/>
    </location>
</feature>
<evidence type="ECO:0000256" key="2">
    <source>
        <dbReference type="ARBA" id="ARBA00022692"/>
    </source>
</evidence>
<dbReference type="InterPro" id="IPR020846">
    <property type="entry name" value="MFS_dom"/>
</dbReference>
<proteinExistence type="predicted"/>
<comment type="subcellular location">
    <subcellularLocation>
        <location evidence="1">Membrane</location>
        <topology evidence="1">Multi-pass membrane protein</topology>
    </subcellularLocation>
</comment>
<dbReference type="PROSITE" id="PS50850">
    <property type="entry name" value="MFS"/>
    <property type="match status" value="1"/>
</dbReference>
<sequence>MDSNIDVDELFRVLGITRRYTVFQQILILVTSLPCAMNLMSYVFIGYRPPYRCAELSDSVINQRVSPSSVWKQNYTYTMTYDKCHVNLQWNGTNTTGEDTFECPNGYQYDIPKERSFVSEWDLVCEGAERSELSQSLLLFGQAFGALVFTQLSDKLGRKPILIFSHICLFLVAISISFVPVFTAFMILRFFIGCLQQGVGLCNACIYLEMYPSEHRYKMEVLGLTSWTTGVVLMAPVAYLLQQYSWRYTQLAVSLFSFYSLFHYWMADESIRWLLANGKTKEAERIIRKAARWNKLDFDDVIRRSKAKPLKEESEKLVSEDIVLQNYEMKDNESGPEKTKEINGDISYKDGSMQIKAYTVIDIFKNRHVLLISLICSFAWITNSLTYYGLMLISSTLSGNRFLNYFLLAIVEYPSALAELLLIGRYGRRWACFILHAIAGISLLIACILNLYKDISVMGTLSTVFSLIGKFGITGSFSTIFLFTPELFPTNLRNVGLGFASTAARVGGILAPFAGTLAERVAWGPGVIFTVMCLTTSFLVLFLPETTGRTLPTTIEELNVWYRDHGGICQGRTKTEKGHVDEVRYQTPKESV</sequence>
<dbReference type="Proteomes" id="UP001186944">
    <property type="component" value="Unassembled WGS sequence"/>
</dbReference>
<keyword evidence="2 5" id="KW-0812">Transmembrane</keyword>
<name>A0AA88Y2U7_PINIB</name>
<evidence type="ECO:0000256" key="5">
    <source>
        <dbReference type="SAM" id="Phobius"/>
    </source>
</evidence>
<evidence type="ECO:0000256" key="1">
    <source>
        <dbReference type="ARBA" id="ARBA00004141"/>
    </source>
</evidence>
<keyword evidence="4 5" id="KW-0472">Membrane</keyword>
<feature type="transmembrane region" description="Helical" evidence="5">
    <location>
        <begin position="22"/>
        <end position="45"/>
    </location>
</feature>
<dbReference type="GO" id="GO:0022857">
    <property type="term" value="F:transmembrane transporter activity"/>
    <property type="evidence" value="ECO:0007669"/>
    <property type="project" value="InterPro"/>
</dbReference>
<dbReference type="InterPro" id="IPR005828">
    <property type="entry name" value="MFS_sugar_transport-like"/>
</dbReference>
<dbReference type="AlphaFoldDB" id="A0AA88Y2U7"/>
<gene>
    <name evidence="7" type="ORF">FSP39_002592</name>
</gene>
<evidence type="ECO:0000313" key="8">
    <source>
        <dbReference type="Proteomes" id="UP001186944"/>
    </source>
</evidence>
<keyword evidence="8" id="KW-1185">Reference proteome</keyword>
<dbReference type="Gene3D" id="1.20.1250.20">
    <property type="entry name" value="MFS general substrate transporter like domains"/>
    <property type="match status" value="1"/>
</dbReference>
<feature type="transmembrane region" description="Helical" evidence="5">
    <location>
        <begin position="464"/>
        <end position="483"/>
    </location>
</feature>
<feature type="transmembrane region" description="Helical" evidence="5">
    <location>
        <begin position="248"/>
        <end position="267"/>
    </location>
</feature>
<evidence type="ECO:0000256" key="3">
    <source>
        <dbReference type="ARBA" id="ARBA00022989"/>
    </source>
</evidence>
<protein>
    <recommendedName>
        <fullName evidence="6">Major facilitator superfamily (MFS) profile domain-containing protein</fullName>
    </recommendedName>
</protein>
<feature type="transmembrane region" description="Helical" evidence="5">
    <location>
        <begin position="369"/>
        <end position="390"/>
    </location>
</feature>
<organism evidence="7 8">
    <name type="scientific">Pinctada imbricata</name>
    <name type="common">Atlantic pearl-oyster</name>
    <name type="synonym">Pinctada martensii</name>
    <dbReference type="NCBI Taxonomy" id="66713"/>
    <lineage>
        <taxon>Eukaryota</taxon>
        <taxon>Metazoa</taxon>
        <taxon>Spiralia</taxon>
        <taxon>Lophotrochozoa</taxon>
        <taxon>Mollusca</taxon>
        <taxon>Bivalvia</taxon>
        <taxon>Autobranchia</taxon>
        <taxon>Pteriomorphia</taxon>
        <taxon>Pterioida</taxon>
        <taxon>Pterioidea</taxon>
        <taxon>Pteriidae</taxon>
        <taxon>Pinctada</taxon>
    </lineage>
</organism>
<feature type="domain" description="Major facilitator superfamily (MFS) profile" evidence="6">
    <location>
        <begin position="27"/>
        <end position="548"/>
    </location>
</feature>
<feature type="transmembrane region" description="Helical" evidence="5">
    <location>
        <begin position="430"/>
        <end position="452"/>
    </location>
</feature>
<accession>A0AA88Y2U7</accession>
<feature type="transmembrane region" description="Helical" evidence="5">
    <location>
        <begin position="221"/>
        <end position="242"/>
    </location>
</feature>
<feature type="transmembrane region" description="Helical" evidence="5">
    <location>
        <begin position="161"/>
        <end position="181"/>
    </location>
</feature>
<evidence type="ECO:0000259" key="6">
    <source>
        <dbReference type="PROSITE" id="PS50850"/>
    </source>
</evidence>
<evidence type="ECO:0000256" key="4">
    <source>
        <dbReference type="ARBA" id="ARBA00023136"/>
    </source>
</evidence>
<feature type="transmembrane region" description="Helical" evidence="5">
    <location>
        <begin position="187"/>
        <end position="209"/>
    </location>
</feature>
<reference evidence="7" key="1">
    <citation type="submission" date="2019-08" db="EMBL/GenBank/DDBJ databases">
        <title>The improved chromosome-level genome for the pearl oyster Pinctada fucata martensii using PacBio sequencing and Hi-C.</title>
        <authorList>
            <person name="Zheng Z."/>
        </authorList>
    </citation>
    <scope>NUCLEOTIDE SEQUENCE</scope>
    <source>
        <strain evidence="7">ZZ-2019</strain>
        <tissue evidence="7">Adductor muscle</tissue>
    </source>
</reference>
<keyword evidence="3 5" id="KW-1133">Transmembrane helix</keyword>